<accession>A0ABP0UEK9</accession>
<evidence type="ECO:0000256" key="4">
    <source>
        <dbReference type="ARBA" id="ARBA00023136"/>
    </source>
</evidence>
<organism evidence="6 7">
    <name type="scientific">Sphagnum troendelagicum</name>
    <dbReference type="NCBI Taxonomy" id="128251"/>
    <lineage>
        <taxon>Eukaryota</taxon>
        <taxon>Viridiplantae</taxon>
        <taxon>Streptophyta</taxon>
        <taxon>Embryophyta</taxon>
        <taxon>Bryophyta</taxon>
        <taxon>Sphagnophytina</taxon>
        <taxon>Sphagnopsida</taxon>
        <taxon>Sphagnales</taxon>
        <taxon>Sphagnaceae</taxon>
        <taxon>Sphagnum</taxon>
    </lineage>
</organism>
<dbReference type="Proteomes" id="UP001497512">
    <property type="component" value="Chromosome 3"/>
</dbReference>
<keyword evidence="7" id="KW-1185">Reference proteome</keyword>
<dbReference type="InterPro" id="IPR051415">
    <property type="entry name" value="LAAT-1"/>
</dbReference>
<feature type="transmembrane region" description="Helical" evidence="5">
    <location>
        <begin position="302"/>
        <end position="320"/>
    </location>
</feature>
<dbReference type="Gene3D" id="1.20.1280.290">
    <property type="match status" value="2"/>
</dbReference>
<gene>
    <name evidence="6" type="ORF">CSSPTR1EN2_LOCUS14811</name>
</gene>
<dbReference type="Pfam" id="PF04193">
    <property type="entry name" value="PQ-loop"/>
    <property type="match status" value="2"/>
</dbReference>
<dbReference type="PANTHER" id="PTHR16201:SF44">
    <property type="entry name" value="SEVEN TRANSMEMBRANE PROTEIN 1"/>
    <property type="match status" value="1"/>
</dbReference>
<sequence>MPECPVEKGCLVWVERYLRDCVCSPRDTVSLVLGLLSVVSWGVAEVPQIITNFREKSTEGVSLLFLMTWVIGDLFNLAGCYLEPATLPTQFYMAVLYTLTTLVLVGQTIYYDHSMRRIQRDFPPKTQESNAFPEVIHVKAMDEDNETTKIPSQTTSINVPHLGYSPGRDLYYMSARSLASSHVPTAGSYGVGSRGGSGSGYVSSYLLPHEDYTTISTDPIPIGSHPVTAARSASYASNLLRTIHSVVDRSYQPRFPFGLLGDNISPTGEVFGWIMAAIYMGGRLPQIWLNIKRGTVEGLNPLMFMFALIGNITYVGSIVVRSMEWTHLKPNLPWLVDAAVCVLLDVFIIFQFVYFYRKASKLDEDDDNMAASYHPLP</sequence>
<keyword evidence="4 5" id="KW-0472">Membrane</keyword>
<evidence type="ECO:0000256" key="5">
    <source>
        <dbReference type="SAM" id="Phobius"/>
    </source>
</evidence>
<proteinExistence type="predicted"/>
<protein>
    <recommendedName>
        <fullName evidence="8">Vacuolar amino acid transporter YPQ1</fullName>
    </recommendedName>
</protein>
<evidence type="ECO:0008006" key="8">
    <source>
        <dbReference type="Google" id="ProtNLM"/>
    </source>
</evidence>
<keyword evidence="3 5" id="KW-1133">Transmembrane helix</keyword>
<dbReference type="SMART" id="SM00679">
    <property type="entry name" value="CTNS"/>
    <property type="match status" value="2"/>
</dbReference>
<keyword evidence="2 5" id="KW-0812">Transmembrane</keyword>
<feature type="transmembrane region" description="Helical" evidence="5">
    <location>
        <begin position="91"/>
        <end position="111"/>
    </location>
</feature>
<feature type="transmembrane region" description="Helical" evidence="5">
    <location>
        <begin position="61"/>
        <end position="79"/>
    </location>
</feature>
<evidence type="ECO:0000313" key="6">
    <source>
        <dbReference type="EMBL" id="CAK9219742.1"/>
    </source>
</evidence>
<dbReference type="EMBL" id="OZ019895">
    <property type="protein sequence ID" value="CAK9219742.1"/>
    <property type="molecule type" value="Genomic_DNA"/>
</dbReference>
<reference evidence="6" key="1">
    <citation type="submission" date="2024-02" db="EMBL/GenBank/DDBJ databases">
        <authorList>
            <consortium name="ELIXIR-Norway"/>
            <consortium name="Elixir Norway"/>
        </authorList>
    </citation>
    <scope>NUCLEOTIDE SEQUENCE</scope>
</reference>
<dbReference type="InterPro" id="IPR006603">
    <property type="entry name" value="PQ-loop_rpt"/>
</dbReference>
<evidence type="ECO:0000256" key="2">
    <source>
        <dbReference type="ARBA" id="ARBA00022692"/>
    </source>
</evidence>
<evidence type="ECO:0000256" key="3">
    <source>
        <dbReference type="ARBA" id="ARBA00022989"/>
    </source>
</evidence>
<name>A0ABP0UEK9_9BRYO</name>
<dbReference type="PANTHER" id="PTHR16201">
    <property type="entry name" value="SEVEN TRANSMEMBRANE PROTEIN 1-RELATED"/>
    <property type="match status" value="1"/>
</dbReference>
<feature type="transmembrane region" description="Helical" evidence="5">
    <location>
        <begin position="332"/>
        <end position="356"/>
    </location>
</feature>
<evidence type="ECO:0000313" key="7">
    <source>
        <dbReference type="Proteomes" id="UP001497512"/>
    </source>
</evidence>
<comment type="subcellular location">
    <subcellularLocation>
        <location evidence="1">Membrane</location>
        <topology evidence="1">Multi-pass membrane protein</topology>
    </subcellularLocation>
</comment>
<evidence type="ECO:0000256" key="1">
    <source>
        <dbReference type="ARBA" id="ARBA00004141"/>
    </source>
</evidence>